<accession>A0ABU5IZN4</accession>
<feature type="compositionally biased region" description="Basic and acidic residues" evidence="4">
    <location>
        <begin position="140"/>
        <end position="194"/>
    </location>
</feature>
<name>A0ABU5IZN4_9BACI</name>
<evidence type="ECO:0000256" key="4">
    <source>
        <dbReference type="SAM" id="MobiDB-lite"/>
    </source>
</evidence>
<comment type="similarity">
    <text evidence="3">Belongs to the bacterial solute-binding protein 9 family.</text>
</comment>
<dbReference type="Proteomes" id="UP001290455">
    <property type="component" value="Unassembled WGS sequence"/>
</dbReference>
<dbReference type="EMBL" id="JAXOFX010000007">
    <property type="protein sequence ID" value="MDZ5472620.1"/>
    <property type="molecule type" value="Genomic_DNA"/>
</dbReference>
<feature type="signal peptide" evidence="5">
    <location>
        <begin position="1"/>
        <end position="24"/>
    </location>
</feature>
<keyword evidence="7" id="KW-1185">Reference proteome</keyword>
<organism evidence="6 7">
    <name type="scientific">Robertmurraya mangrovi</name>
    <dbReference type="NCBI Taxonomy" id="3098077"/>
    <lineage>
        <taxon>Bacteria</taxon>
        <taxon>Bacillati</taxon>
        <taxon>Bacillota</taxon>
        <taxon>Bacilli</taxon>
        <taxon>Bacillales</taxon>
        <taxon>Bacillaceae</taxon>
        <taxon>Robertmurraya</taxon>
    </lineage>
</organism>
<evidence type="ECO:0000313" key="6">
    <source>
        <dbReference type="EMBL" id="MDZ5472620.1"/>
    </source>
</evidence>
<dbReference type="InterPro" id="IPR006128">
    <property type="entry name" value="Lipoprotein_PsaA-like"/>
</dbReference>
<protein>
    <submittedName>
        <fullName evidence="6">Zinc ABC transporter substrate-binding protein</fullName>
    </submittedName>
</protein>
<feature type="region of interest" description="Disordered" evidence="4">
    <location>
        <begin position="120"/>
        <end position="194"/>
    </location>
</feature>
<evidence type="ECO:0000256" key="1">
    <source>
        <dbReference type="ARBA" id="ARBA00022448"/>
    </source>
</evidence>
<dbReference type="PANTHER" id="PTHR42953">
    <property type="entry name" value="HIGH-AFFINITY ZINC UPTAKE SYSTEM PROTEIN ZNUA-RELATED"/>
    <property type="match status" value="1"/>
</dbReference>
<dbReference type="Pfam" id="PF01297">
    <property type="entry name" value="ZnuA"/>
    <property type="match status" value="1"/>
</dbReference>
<dbReference type="PRINTS" id="PR00690">
    <property type="entry name" value="ADHESNFAMILY"/>
</dbReference>
<dbReference type="Gene3D" id="3.40.50.1980">
    <property type="entry name" value="Nitrogenase molybdenum iron protein domain"/>
    <property type="match status" value="2"/>
</dbReference>
<sequence>MKKFILFIFLLLPVSLFLSGCGGADKQAESDTTTDRVTVYTTVYPLYYFTERIGGEFVNVETIYPPGADEHTFEPSQKDMMKLADSDLFVYVGLGLEGFVEKAKETLKNENVKLLAAGENIHFDDHEEGHDNEGEESHEEEGHDHEGEENHEEEGHDHEGEENHEEEGHDHEGEENHEEEGHEEHNHGDVDPHVWIDPVYSKDLAEAIKNELIVLLPEHKEQMEENFNNLATELDDLNKEFDEVIHHAKHKEFIVSHSAYGYWEHRYGLEQISVSGISTSQEPSQKQLEKIISTAKEHDLKYIFFEQNVSSKLAEIVQKELNAKTLTLHNLSVLTDEDLKSEKNYFSIMKDNLKALDTALNDK</sequence>
<keyword evidence="2 5" id="KW-0732">Signal</keyword>
<dbReference type="RefSeq" id="WP_322446916.1">
    <property type="nucleotide sequence ID" value="NZ_JAXOFX010000007.1"/>
</dbReference>
<comment type="caution">
    <text evidence="6">The sequence shown here is derived from an EMBL/GenBank/DDBJ whole genome shotgun (WGS) entry which is preliminary data.</text>
</comment>
<evidence type="ECO:0000313" key="7">
    <source>
        <dbReference type="Proteomes" id="UP001290455"/>
    </source>
</evidence>
<gene>
    <name evidence="6" type="ORF">SM124_12740</name>
</gene>
<proteinExistence type="inferred from homology"/>
<dbReference type="InterPro" id="IPR050492">
    <property type="entry name" value="Bact_metal-bind_prot9"/>
</dbReference>
<dbReference type="PROSITE" id="PS51257">
    <property type="entry name" value="PROKAR_LIPOPROTEIN"/>
    <property type="match status" value="1"/>
</dbReference>
<evidence type="ECO:0000256" key="3">
    <source>
        <dbReference type="RuleBase" id="RU003512"/>
    </source>
</evidence>
<feature type="compositionally biased region" description="Basic and acidic residues" evidence="4">
    <location>
        <begin position="121"/>
        <end position="132"/>
    </location>
</feature>
<keyword evidence="1 3" id="KW-0813">Transport</keyword>
<feature type="chain" id="PRO_5047534506" evidence="5">
    <location>
        <begin position="25"/>
        <end position="363"/>
    </location>
</feature>
<dbReference type="SUPFAM" id="SSF53807">
    <property type="entry name" value="Helical backbone' metal receptor"/>
    <property type="match status" value="1"/>
</dbReference>
<dbReference type="PANTHER" id="PTHR42953:SF8">
    <property type="entry name" value="ZINT DOMAIN-CONTAINING PROTEIN"/>
    <property type="match status" value="1"/>
</dbReference>
<evidence type="ECO:0000256" key="5">
    <source>
        <dbReference type="SAM" id="SignalP"/>
    </source>
</evidence>
<dbReference type="InterPro" id="IPR006127">
    <property type="entry name" value="ZnuA-like"/>
</dbReference>
<evidence type="ECO:0000256" key="2">
    <source>
        <dbReference type="ARBA" id="ARBA00022729"/>
    </source>
</evidence>
<reference evidence="6 7" key="1">
    <citation type="submission" date="2023-11" db="EMBL/GenBank/DDBJ databases">
        <title>Bacillus jintuensis, isolated from a mudflat on the Beibu Gulf coast.</title>
        <authorList>
            <person name="Li M."/>
        </authorList>
    </citation>
    <scope>NUCLEOTIDE SEQUENCE [LARGE SCALE GENOMIC DNA]</scope>
    <source>
        <strain evidence="6 7">31A1R</strain>
    </source>
</reference>